<dbReference type="EMBL" id="CADEPM010000002">
    <property type="protein sequence ID" value="CAB3400984.1"/>
    <property type="molecule type" value="Genomic_DNA"/>
</dbReference>
<dbReference type="Proteomes" id="UP000494206">
    <property type="component" value="Unassembled WGS sequence"/>
</dbReference>
<keyword evidence="3" id="KW-1185">Reference proteome</keyword>
<keyword evidence="1" id="KW-1133">Transmembrane helix</keyword>
<reference evidence="2 3" key="1">
    <citation type="submission" date="2020-04" db="EMBL/GenBank/DDBJ databases">
        <authorList>
            <person name="Laetsch R D."/>
            <person name="Stevens L."/>
            <person name="Kumar S."/>
            <person name="Blaxter L. M."/>
        </authorList>
    </citation>
    <scope>NUCLEOTIDE SEQUENCE [LARGE SCALE GENOMIC DNA]</scope>
</reference>
<keyword evidence="1" id="KW-0812">Transmembrane</keyword>
<accession>A0A8S1EFH4</accession>
<dbReference type="OrthoDB" id="5828870at2759"/>
<evidence type="ECO:0000313" key="3">
    <source>
        <dbReference type="Proteomes" id="UP000494206"/>
    </source>
</evidence>
<comment type="caution">
    <text evidence="2">The sequence shown here is derived from an EMBL/GenBank/DDBJ whole genome shotgun (WGS) entry which is preliminary data.</text>
</comment>
<name>A0A8S1EFH4_9PELO</name>
<feature type="transmembrane region" description="Helical" evidence="1">
    <location>
        <begin position="59"/>
        <end position="79"/>
    </location>
</feature>
<feature type="transmembrane region" description="Helical" evidence="1">
    <location>
        <begin position="234"/>
        <end position="254"/>
    </location>
</feature>
<protein>
    <submittedName>
        <fullName evidence="2">Uncharacterized protein</fullName>
    </submittedName>
</protein>
<dbReference type="SUPFAM" id="SSF81321">
    <property type="entry name" value="Family A G protein-coupled receptor-like"/>
    <property type="match status" value="1"/>
</dbReference>
<keyword evidence="1" id="KW-0472">Membrane</keyword>
<feature type="transmembrane region" description="Helical" evidence="1">
    <location>
        <begin position="116"/>
        <end position="141"/>
    </location>
</feature>
<evidence type="ECO:0000256" key="1">
    <source>
        <dbReference type="SAM" id="Phobius"/>
    </source>
</evidence>
<feature type="transmembrane region" description="Helical" evidence="1">
    <location>
        <begin position="153"/>
        <end position="175"/>
    </location>
</feature>
<organism evidence="2 3">
    <name type="scientific">Caenorhabditis bovis</name>
    <dbReference type="NCBI Taxonomy" id="2654633"/>
    <lineage>
        <taxon>Eukaryota</taxon>
        <taxon>Metazoa</taxon>
        <taxon>Ecdysozoa</taxon>
        <taxon>Nematoda</taxon>
        <taxon>Chromadorea</taxon>
        <taxon>Rhabditida</taxon>
        <taxon>Rhabditina</taxon>
        <taxon>Rhabditomorpha</taxon>
        <taxon>Rhabditoidea</taxon>
        <taxon>Rhabditidae</taxon>
        <taxon>Peloderinae</taxon>
        <taxon>Caenorhabditis</taxon>
    </lineage>
</organism>
<feature type="transmembrane region" description="Helical" evidence="1">
    <location>
        <begin position="187"/>
        <end position="213"/>
    </location>
</feature>
<sequence>MLRLVFYQHPNIRIATHPFIVPMWLWTSSLNFVLAILQLGFNLLVLISIASERRLHTSLHLLSTSLWVCNSITAIVTIFSSLNPTQCLESSCQQAVMKQFPDMKSRSFVELERFPALTTAILLNSTISLLTLLTIGFVHALARHNYHLSRSQISRLICSTWLLVILLLLSDFFLIRLSRSFVLAVPFHLALLSVFLCLNLIIHPLNLIQLIIAQRMSPEINANVTRLRKDCATASLWLLLNGLSFIIIFMMVAWENREKDQQYNSIMGIEVAAFSVHCVANPLIAVIRDRQLERSLTRLLMRNKRPRTTHEEDLIIALMRDPPPPYSE</sequence>
<feature type="transmembrane region" description="Helical" evidence="1">
    <location>
        <begin position="23"/>
        <end position="47"/>
    </location>
</feature>
<proteinExistence type="predicted"/>
<evidence type="ECO:0000313" key="2">
    <source>
        <dbReference type="EMBL" id="CAB3400984.1"/>
    </source>
</evidence>
<dbReference type="Gene3D" id="1.20.1070.10">
    <property type="entry name" value="Rhodopsin 7-helix transmembrane proteins"/>
    <property type="match status" value="1"/>
</dbReference>
<dbReference type="AlphaFoldDB" id="A0A8S1EFH4"/>
<gene>
    <name evidence="2" type="ORF">CBOVIS_LOCUS3799</name>
</gene>
<feature type="transmembrane region" description="Helical" evidence="1">
    <location>
        <begin position="266"/>
        <end position="287"/>
    </location>
</feature>